<organism evidence="1 2">
    <name type="scientific">Eumeta variegata</name>
    <name type="common">Bagworm moth</name>
    <name type="synonym">Eumeta japonica</name>
    <dbReference type="NCBI Taxonomy" id="151549"/>
    <lineage>
        <taxon>Eukaryota</taxon>
        <taxon>Metazoa</taxon>
        <taxon>Ecdysozoa</taxon>
        <taxon>Arthropoda</taxon>
        <taxon>Hexapoda</taxon>
        <taxon>Insecta</taxon>
        <taxon>Pterygota</taxon>
        <taxon>Neoptera</taxon>
        <taxon>Endopterygota</taxon>
        <taxon>Lepidoptera</taxon>
        <taxon>Glossata</taxon>
        <taxon>Ditrysia</taxon>
        <taxon>Tineoidea</taxon>
        <taxon>Psychidae</taxon>
        <taxon>Oiketicinae</taxon>
        <taxon>Eumeta</taxon>
    </lineage>
</organism>
<evidence type="ECO:0000313" key="1">
    <source>
        <dbReference type="EMBL" id="GBP46978.1"/>
    </source>
</evidence>
<keyword evidence="2" id="KW-1185">Reference proteome</keyword>
<name>A0A4C1W6J0_EUMVA</name>
<protein>
    <submittedName>
        <fullName evidence="1">Uncharacterized protein</fullName>
    </submittedName>
</protein>
<accession>A0A4C1W6J0</accession>
<reference evidence="1 2" key="1">
    <citation type="journal article" date="2019" name="Commun. Biol.">
        <title>The bagworm genome reveals a unique fibroin gene that provides high tensile strength.</title>
        <authorList>
            <person name="Kono N."/>
            <person name="Nakamura H."/>
            <person name="Ohtoshi R."/>
            <person name="Tomita M."/>
            <person name="Numata K."/>
            <person name="Arakawa K."/>
        </authorList>
    </citation>
    <scope>NUCLEOTIDE SEQUENCE [LARGE SCALE GENOMIC DNA]</scope>
</reference>
<dbReference type="Proteomes" id="UP000299102">
    <property type="component" value="Unassembled WGS sequence"/>
</dbReference>
<proteinExistence type="predicted"/>
<dbReference type="AlphaFoldDB" id="A0A4C1W6J0"/>
<evidence type="ECO:0000313" key="2">
    <source>
        <dbReference type="Proteomes" id="UP000299102"/>
    </source>
</evidence>
<sequence length="91" mass="10378">MLARAPPPAVSTCARDTWRDLRNPKRVAYTSNFIKSKNRVFLLHNNIYSRQCIAGTPCKFWKLVPYPPPLKGFVETKLTATVPLRRPPVAQ</sequence>
<comment type="caution">
    <text evidence="1">The sequence shown here is derived from an EMBL/GenBank/DDBJ whole genome shotgun (WGS) entry which is preliminary data.</text>
</comment>
<dbReference type="EMBL" id="BGZK01000493">
    <property type="protein sequence ID" value="GBP46978.1"/>
    <property type="molecule type" value="Genomic_DNA"/>
</dbReference>
<gene>
    <name evidence="1" type="ORF">EVAR_32497_1</name>
</gene>